<dbReference type="InterPro" id="IPR012340">
    <property type="entry name" value="NA-bd_OB-fold"/>
</dbReference>
<dbReference type="AlphaFoldDB" id="A0A840F1Q1"/>
<comment type="caution">
    <text evidence="2">The sequence shown here is derived from an EMBL/GenBank/DDBJ whole genome shotgun (WGS) entry which is preliminary data.</text>
</comment>
<dbReference type="Proteomes" id="UP000551501">
    <property type="component" value="Unassembled WGS sequence"/>
</dbReference>
<dbReference type="InterPro" id="IPR002878">
    <property type="entry name" value="ChsH2_C"/>
</dbReference>
<dbReference type="SUPFAM" id="SSF50249">
    <property type="entry name" value="Nucleic acid-binding proteins"/>
    <property type="match status" value="1"/>
</dbReference>
<dbReference type="Gene3D" id="6.10.30.10">
    <property type="match status" value="1"/>
</dbReference>
<dbReference type="EMBL" id="JACIFP010000001">
    <property type="protein sequence ID" value="MBB4134260.1"/>
    <property type="molecule type" value="Genomic_DNA"/>
</dbReference>
<accession>A0A840F1Q1</accession>
<gene>
    <name evidence="2" type="ORF">BKA16_000812</name>
</gene>
<dbReference type="InterPro" id="IPR052513">
    <property type="entry name" value="Thioester_dehydratase-like"/>
</dbReference>
<evidence type="ECO:0000313" key="2">
    <source>
        <dbReference type="EMBL" id="MBB4134260.1"/>
    </source>
</evidence>
<evidence type="ECO:0000313" key="3">
    <source>
        <dbReference type="Proteomes" id="UP000551501"/>
    </source>
</evidence>
<name>A0A840F1Q1_9ACTN</name>
<sequence length="143" mass="15796">MTDAQPSPVLPVVDDVDTGEFFAAAARGEIAVRVCSACRADVHLPRENCPQCGAFSREWRVVPPLGALYSWTVVEHQVHPATPVPYTVVLVEVDGTDGVRLVGRIDGRAELEIGQRMEAWFEQVDDVTLPQWRPIRTDEESTA</sequence>
<dbReference type="RefSeq" id="WP_183369455.1">
    <property type="nucleotide sequence ID" value="NZ_BAABHL010000128.1"/>
</dbReference>
<organism evidence="2 3">
    <name type="scientific">Gordonia humi</name>
    <dbReference type="NCBI Taxonomy" id="686429"/>
    <lineage>
        <taxon>Bacteria</taxon>
        <taxon>Bacillati</taxon>
        <taxon>Actinomycetota</taxon>
        <taxon>Actinomycetes</taxon>
        <taxon>Mycobacteriales</taxon>
        <taxon>Gordoniaceae</taxon>
        <taxon>Gordonia</taxon>
    </lineage>
</organism>
<dbReference type="PANTHER" id="PTHR34075:SF5">
    <property type="entry name" value="BLR3430 PROTEIN"/>
    <property type="match status" value="1"/>
</dbReference>
<protein>
    <recommendedName>
        <fullName evidence="1">ChsH2 C-terminal OB-fold domain-containing protein</fullName>
    </recommendedName>
</protein>
<proteinExistence type="predicted"/>
<keyword evidence="3" id="KW-1185">Reference proteome</keyword>
<evidence type="ECO:0000259" key="1">
    <source>
        <dbReference type="Pfam" id="PF01796"/>
    </source>
</evidence>
<dbReference type="Pfam" id="PF01796">
    <property type="entry name" value="OB_ChsH2_C"/>
    <property type="match status" value="1"/>
</dbReference>
<feature type="domain" description="ChsH2 C-terminal OB-fold" evidence="1">
    <location>
        <begin position="59"/>
        <end position="122"/>
    </location>
</feature>
<reference evidence="2 3" key="1">
    <citation type="submission" date="2020-08" db="EMBL/GenBank/DDBJ databases">
        <title>Sequencing the genomes of 1000 actinobacteria strains.</title>
        <authorList>
            <person name="Klenk H.-P."/>
        </authorList>
    </citation>
    <scope>NUCLEOTIDE SEQUENCE [LARGE SCALE GENOMIC DNA]</scope>
    <source>
        <strain evidence="2 3">DSM 45298</strain>
    </source>
</reference>
<dbReference type="PANTHER" id="PTHR34075">
    <property type="entry name" value="BLR3430 PROTEIN"/>
    <property type="match status" value="1"/>
</dbReference>